<dbReference type="AlphaFoldDB" id="A0A8S2F7Q4"/>
<dbReference type="EMBL" id="CAJOBA010046336">
    <property type="protein sequence ID" value="CAF4188127.1"/>
    <property type="molecule type" value="Genomic_DNA"/>
</dbReference>
<evidence type="ECO:0000313" key="3">
    <source>
        <dbReference type="EMBL" id="CAF4188127.1"/>
    </source>
</evidence>
<dbReference type="EMBL" id="CAJNOK010024656">
    <property type="protein sequence ID" value="CAF1379666.1"/>
    <property type="molecule type" value="Genomic_DNA"/>
</dbReference>
<evidence type="ECO:0000313" key="4">
    <source>
        <dbReference type="Proteomes" id="UP000677228"/>
    </source>
</evidence>
<name>A0A8S2F7Q4_9BILA</name>
<evidence type="ECO:0000256" key="1">
    <source>
        <dbReference type="SAM" id="MobiDB-lite"/>
    </source>
</evidence>
<accession>A0A8S2F7Q4</accession>
<evidence type="ECO:0000313" key="2">
    <source>
        <dbReference type="EMBL" id="CAF1379666.1"/>
    </source>
</evidence>
<gene>
    <name evidence="2" type="ORF">OVA965_LOCUS32050</name>
    <name evidence="3" type="ORF">TMI583_LOCUS32897</name>
</gene>
<reference evidence="2" key="1">
    <citation type="submission" date="2021-02" db="EMBL/GenBank/DDBJ databases">
        <authorList>
            <person name="Nowell W R."/>
        </authorList>
    </citation>
    <scope>NUCLEOTIDE SEQUENCE</scope>
</reference>
<dbReference type="Proteomes" id="UP000677228">
    <property type="component" value="Unassembled WGS sequence"/>
</dbReference>
<feature type="compositionally biased region" description="Polar residues" evidence="1">
    <location>
        <begin position="1"/>
        <end position="34"/>
    </location>
</feature>
<protein>
    <submittedName>
        <fullName evidence="2">Uncharacterized protein</fullName>
    </submittedName>
</protein>
<proteinExistence type="predicted"/>
<feature type="region of interest" description="Disordered" evidence="1">
    <location>
        <begin position="1"/>
        <end position="36"/>
    </location>
</feature>
<sequence>MVVTRSRSATTHLQQQPSQMLLTATSNTSPSLQQPRIPMFNYTSLTPRMHNFDSEDVENLNECVEEKHTASANQSSAEEPESWPVPIDKIKERTVTEPTSVVAIIEQEYAKANLAKDEQYQLLLPSAQVSLALTMHKLHASQVPPNPDDQLLDVLALFKLIHSGEDFILYDKTKTDLGG</sequence>
<dbReference type="Proteomes" id="UP000682733">
    <property type="component" value="Unassembled WGS sequence"/>
</dbReference>
<comment type="caution">
    <text evidence="2">The sequence shown here is derived from an EMBL/GenBank/DDBJ whole genome shotgun (WGS) entry which is preliminary data.</text>
</comment>
<organism evidence="2 4">
    <name type="scientific">Didymodactylos carnosus</name>
    <dbReference type="NCBI Taxonomy" id="1234261"/>
    <lineage>
        <taxon>Eukaryota</taxon>
        <taxon>Metazoa</taxon>
        <taxon>Spiralia</taxon>
        <taxon>Gnathifera</taxon>
        <taxon>Rotifera</taxon>
        <taxon>Eurotatoria</taxon>
        <taxon>Bdelloidea</taxon>
        <taxon>Philodinida</taxon>
        <taxon>Philodinidae</taxon>
        <taxon>Didymodactylos</taxon>
    </lineage>
</organism>